<organism evidence="2 3">
    <name type="scientific">Pleurodeles waltl</name>
    <name type="common">Iberian ribbed newt</name>
    <dbReference type="NCBI Taxonomy" id="8319"/>
    <lineage>
        <taxon>Eukaryota</taxon>
        <taxon>Metazoa</taxon>
        <taxon>Chordata</taxon>
        <taxon>Craniata</taxon>
        <taxon>Vertebrata</taxon>
        <taxon>Euteleostomi</taxon>
        <taxon>Amphibia</taxon>
        <taxon>Batrachia</taxon>
        <taxon>Caudata</taxon>
        <taxon>Salamandroidea</taxon>
        <taxon>Salamandridae</taxon>
        <taxon>Pleurodelinae</taxon>
        <taxon>Pleurodeles</taxon>
    </lineage>
</organism>
<comment type="caution">
    <text evidence="2">The sequence shown here is derived from an EMBL/GenBank/DDBJ whole genome shotgun (WGS) entry which is preliminary data.</text>
</comment>
<evidence type="ECO:0000313" key="3">
    <source>
        <dbReference type="Proteomes" id="UP001066276"/>
    </source>
</evidence>
<feature type="compositionally biased region" description="Polar residues" evidence="1">
    <location>
        <begin position="25"/>
        <end position="38"/>
    </location>
</feature>
<dbReference type="AlphaFoldDB" id="A0AAV7UI07"/>
<feature type="compositionally biased region" description="Basic and acidic residues" evidence="1">
    <location>
        <begin position="1"/>
        <end position="18"/>
    </location>
</feature>
<evidence type="ECO:0000313" key="2">
    <source>
        <dbReference type="EMBL" id="KAJ1188412.1"/>
    </source>
</evidence>
<dbReference type="Proteomes" id="UP001066276">
    <property type="component" value="Chromosome 3_1"/>
</dbReference>
<name>A0AAV7UI07_PLEWA</name>
<reference evidence="2" key="1">
    <citation type="journal article" date="2022" name="bioRxiv">
        <title>Sequencing and chromosome-scale assembly of the giantPleurodeles waltlgenome.</title>
        <authorList>
            <person name="Brown T."/>
            <person name="Elewa A."/>
            <person name="Iarovenko S."/>
            <person name="Subramanian E."/>
            <person name="Araus A.J."/>
            <person name="Petzold A."/>
            <person name="Susuki M."/>
            <person name="Suzuki K.-i.T."/>
            <person name="Hayashi T."/>
            <person name="Toyoda A."/>
            <person name="Oliveira C."/>
            <person name="Osipova E."/>
            <person name="Leigh N.D."/>
            <person name="Simon A."/>
            <person name="Yun M.H."/>
        </authorList>
    </citation>
    <scope>NUCLEOTIDE SEQUENCE</scope>
    <source>
        <strain evidence="2">20211129_DDA</strain>
        <tissue evidence="2">Liver</tissue>
    </source>
</reference>
<proteinExistence type="predicted"/>
<keyword evidence="3" id="KW-1185">Reference proteome</keyword>
<dbReference type="EMBL" id="JANPWB010000005">
    <property type="protein sequence ID" value="KAJ1188412.1"/>
    <property type="molecule type" value="Genomic_DNA"/>
</dbReference>
<sequence>MRRRGPAQEEQGRGERGHTGGSWCEKTQWSQAARQQGPTISKKLCVEPKRCLEFRVGEDEVMVRGIGNNVRGLVESCSVPER</sequence>
<feature type="region of interest" description="Disordered" evidence="1">
    <location>
        <begin position="1"/>
        <end position="38"/>
    </location>
</feature>
<evidence type="ECO:0000256" key="1">
    <source>
        <dbReference type="SAM" id="MobiDB-lite"/>
    </source>
</evidence>
<protein>
    <submittedName>
        <fullName evidence="2">Uncharacterized protein</fullName>
    </submittedName>
</protein>
<gene>
    <name evidence="2" type="ORF">NDU88_005173</name>
</gene>
<accession>A0AAV7UI07</accession>